<keyword evidence="1" id="KW-0810">Translation regulation</keyword>
<evidence type="ECO:0000259" key="3">
    <source>
        <dbReference type="Pfam" id="PF16321"/>
    </source>
</evidence>
<dbReference type="Gene3D" id="3.30.160.100">
    <property type="entry name" value="Ribosome hibernation promotion factor-like"/>
    <property type="match status" value="1"/>
</dbReference>
<dbReference type="NCBIfam" id="TIGR00741">
    <property type="entry name" value="yfiA"/>
    <property type="match status" value="1"/>
</dbReference>
<keyword evidence="2" id="KW-0175">Coiled coil</keyword>
<dbReference type="SUPFAM" id="SSF69754">
    <property type="entry name" value="Ribosome binding protein Y (YfiA homologue)"/>
    <property type="match status" value="1"/>
</dbReference>
<reference evidence="4" key="1">
    <citation type="journal article" date="2005" name="Environ. Microbiol.">
        <title>Genetic and functional properties of uncultivated thermophilic crenarchaeotes from a subsurface gold mine as revealed by analysis of genome fragments.</title>
        <authorList>
            <person name="Nunoura T."/>
            <person name="Hirayama H."/>
            <person name="Takami H."/>
            <person name="Oida H."/>
            <person name="Nishi S."/>
            <person name="Shimamura S."/>
            <person name="Suzuki Y."/>
            <person name="Inagaki F."/>
            <person name="Takai K."/>
            <person name="Nealson K.H."/>
            <person name="Horikoshi K."/>
        </authorList>
    </citation>
    <scope>NUCLEOTIDE SEQUENCE</scope>
</reference>
<evidence type="ECO:0000313" key="4">
    <source>
        <dbReference type="EMBL" id="BAL58913.1"/>
    </source>
</evidence>
<dbReference type="PANTHER" id="PTHR33231">
    <property type="entry name" value="30S RIBOSOMAL PROTEIN"/>
    <property type="match status" value="1"/>
</dbReference>
<dbReference type="GO" id="GO:0045900">
    <property type="term" value="P:negative regulation of translational elongation"/>
    <property type="evidence" value="ECO:0007669"/>
    <property type="project" value="TreeGrafter"/>
</dbReference>
<dbReference type="InterPro" id="IPR050574">
    <property type="entry name" value="HPF/YfiA_ribosome-assoc"/>
</dbReference>
<dbReference type="InterPro" id="IPR036567">
    <property type="entry name" value="RHF-like"/>
</dbReference>
<name>H5SRX7_ACEAU</name>
<dbReference type="AlphaFoldDB" id="H5SRX7"/>
<dbReference type="InterPro" id="IPR032528">
    <property type="entry name" value="Ribosom_S30AE_C"/>
</dbReference>
<reference evidence="4" key="2">
    <citation type="journal article" date="2012" name="PLoS ONE">
        <title>A Deeply Branching Thermophilic Bacterium with an Ancient Acetyl-CoA Pathway Dominates a Subsurface Ecosystem.</title>
        <authorList>
            <person name="Takami H."/>
            <person name="Noguchi H."/>
            <person name="Takaki Y."/>
            <person name="Uchiyama I."/>
            <person name="Toyoda A."/>
            <person name="Nishi S."/>
            <person name="Chee G.-J."/>
            <person name="Arai W."/>
            <person name="Nunoura T."/>
            <person name="Itoh T."/>
            <person name="Hattori M."/>
            <person name="Takai K."/>
        </authorList>
    </citation>
    <scope>NUCLEOTIDE SEQUENCE</scope>
</reference>
<dbReference type="InterPro" id="IPR038416">
    <property type="entry name" value="Ribosom_S30AE_C_sf"/>
</dbReference>
<dbReference type="InterPro" id="IPR003489">
    <property type="entry name" value="RHF/RaiA"/>
</dbReference>
<organism evidence="4">
    <name type="scientific">Acetithermum autotrophicum</name>
    <dbReference type="NCBI Taxonomy" id="1446466"/>
    <lineage>
        <taxon>Bacteria</taxon>
        <taxon>Candidatus Bipolaricaulota</taxon>
        <taxon>Candidatus Acetithermum</taxon>
    </lineage>
</organism>
<evidence type="ECO:0000256" key="1">
    <source>
        <dbReference type="ARBA" id="ARBA00022845"/>
    </source>
</evidence>
<dbReference type="PANTHER" id="PTHR33231:SF1">
    <property type="entry name" value="30S RIBOSOMAL PROTEIN"/>
    <property type="match status" value="1"/>
</dbReference>
<dbReference type="GO" id="GO:0022627">
    <property type="term" value="C:cytosolic small ribosomal subunit"/>
    <property type="evidence" value="ECO:0007669"/>
    <property type="project" value="TreeGrafter"/>
</dbReference>
<proteinExistence type="predicted"/>
<dbReference type="Pfam" id="PF16321">
    <property type="entry name" value="Ribosom_S30AE_C"/>
    <property type="match status" value="1"/>
</dbReference>
<dbReference type="GO" id="GO:0043024">
    <property type="term" value="F:ribosomal small subunit binding"/>
    <property type="evidence" value="ECO:0007669"/>
    <property type="project" value="TreeGrafter"/>
</dbReference>
<evidence type="ECO:0000256" key="2">
    <source>
        <dbReference type="SAM" id="Coils"/>
    </source>
</evidence>
<protein>
    <submittedName>
        <fullName evidence="4">Sigma-54 modulation protein</fullName>
    </submittedName>
</protein>
<dbReference type="CDD" id="cd00552">
    <property type="entry name" value="RaiA"/>
    <property type="match status" value="1"/>
</dbReference>
<dbReference type="Gene3D" id="3.30.505.50">
    <property type="entry name" value="Sigma 54 modulation/S30EA ribosomal protein, C-terminal domain"/>
    <property type="match status" value="1"/>
</dbReference>
<dbReference type="Pfam" id="PF02482">
    <property type="entry name" value="Ribosomal_S30AE"/>
    <property type="match status" value="1"/>
</dbReference>
<gene>
    <name evidence="4" type="ORF">HGMM_OP3C068</name>
</gene>
<accession>H5SRX7</accession>
<feature type="coiled-coil region" evidence="2">
    <location>
        <begin position="72"/>
        <end position="99"/>
    </location>
</feature>
<sequence length="178" mass="20757">MKIRVSERHMAESEALNKYAVSKVEALSRYFDGIISVDIVMDVEKERQIVEMVAHLVKRKIVKASAESDDMYVSIDEAIDKLKQQLKKYKDQLREKRPARQAAAQARQRALEDAQPQSEDNIIYTKVYLRKPMTLEEARLQLESYNKDFLIFVDADSRALAILHRHKDGQYELLEPVY</sequence>
<feature type="domain" description="Sigma 54 modulation/S30EA ribosomal protein C-terminal" evidence="3">
    <location>
        <begin position="118"/>
        <end position="171"/>
    </location>
</feature>
<dbReference type="EMBL" id="AP011802">
    <property type="protein sequence ID" value="BAL58913.1"/>
    <property type="molecule type" value="Genomic_DNA"/>
</dbReference>